<accession>A0A9X8H9Z9</accession>
<dbReference type="SMART" id="SM00360">
    <property type="entry name" value="RRM"/>
    <property type="match status" value="1"/>
</dbReference>
<feature type="region of interest" description="Disordered" evidence="3">
    <location>
        <begin position="515"/>
        <end position="602"/>
    </location>
</feature>
<evidence type="ECO:0000256" key="2">
    <source>
        <dbReference type="PROSITE-ProRule" id="PRU00176"/>
    </source>
</evidence>
<dbReference type="Pfam" id="PF18360">
    <property type="entry name" value="hnRNP_Q_AcD"/>
    <property type="match status" value="1"/>
</dbReference>
<feature type="compositionally biased region" description="Low complexity" evidence="3">
    <location>
        <begin position="253"/>
        <end position="272"/>
    </location>
</feature>
<comment type="caution">
    <text evidence="5">The sequence shown here is derived from an EMBL/GenBank/DDBJ whole genome shotgun (WGS) entry which is preliminary data.</text>
</comment>
<feature type="compositionally biased region" description="Basic and acidic residues" evidence="3">
    <location>
        <begin position="229"/>
        <end position="245"/>
    </location>
</feature>
<feature type="compositionally biased region" description="Basic and acidic residues" evidence="3">
    <location>
        <begin position="515"/>
        <end position="529"/>
    </location>
</feature>
<dbReference type="SUPFAM" id="SSF54928">
    <property type="entry name" value="RNA-binding domain, RBD"/>
    <property type="match status" value="1"/>
</dbReference>
<evidence type="ECO:0000313" key="6">
    <source>
        <dbReference type="Proteomes" id="UP000275652"/>
    </source>
</evidence>
<evidence type="ECO:0000256" key="1">
    <source>
        <dbReference type="ARBA" id="ARBA00022884"/>
    </source>
</evidence>
<dbReference type="Gene3D" id="3.30.70.330">
    <property type="match status" value="1"/>
</dbReference>
<dbReference type="CDD" id="cd12400">
    <property type="entry name" value="RRM_Nop6"/>
    <property type="match status" value="1"/>
</dbReference>
<organism evidence="5 6">
    <name type="scientific">Aphanomyces astaci</name>
    <name type="common">Crayfish plague agent</name>
    <dbReference type="NCBI Taxonomy" id="112090"/>
    <lineage>
        <taxon>Eukaryota</taxon>
        <taxon>Sar</taxon>
        <taxon>Stramenopiles</taxon>
        <taxon>Oomycota</taxon>
        <taxon>Saprolegniomycetes</taxon>
        <taxon>Saprolegniales</taxon>
        <taxon>Verrucalvaceae</taxon>
        <taxon>Aphanomyces</taxon>
    </lineage>
</organism>
<dbReference type="AlphaFoldDB" id="A0A9X8H9Z9"/>
<feature type="compositionally biased region" description="Polar residues" evidence="3">
    <location>
        <begin position="316"/>
        <end position="325"/>
    </location>
</feature>
<dbReference type="EMBL" id="QUTI01025571">
    <property type="protein sequence ID" value="RLO06158.1"/>
    <property type="molecule type" value="Genomic_DNA"/>
</dbReference>
<dbReference type="GO" id="GO:0003723">
    <property type="term" value="F:RNA binding"/>
    <property type="evidence" value="ECO:0007669"/>
    <property type="project" value="UniProtKB-UniRule"/>
</dbReference>
<dbReference type="CDD" id="cd21039">
    <property type="entry name" value="NURR"/>
    <property type="match status" value="1"/>
</dbReference>
<dbReference type="InterPro" id="IPR035979">
    <property type="entry name" value="RBD_domain_sf"/>
</dbReference>
<dbReference type="InterPro" id="IPR041337">
    <property type="entry name" value="hnRNP_Q_AcD"/>
</dbReference>
<proteinExistence type="predicted"/>
<gene>
    <name evidence="5" type="ORF">DYB28_003873</name>
</gene>
<dbReference type="Pfam" id="PF00076">
    <property type="entry name" value="RRM_1"/>
    <property type="match status" value="1"/>
</dbReference>
<feature type="domain" description="RRM" evidence="4">
    <location>
        <begin position="343"/>
        <end position="419"/>
    </location>
</feature>
<evidence type="ECO:0000256" key="3">
    <source>
        <dbReference type="SAM" id="MobiDB-lite"/>
    </source>
</evidence>
<dbReference type="Proteomes" id="UP000275652">
    <property type="component" value="Unassembled WGS sequence"/>
</dbReference>
<dbReference type="InterPro" id="IPR012677">
    <property type="entry name" value="Nucleotide-bd_a/b_plait_sf"/>
</dbReference>
<evidence type="ECO:0000259" key="4">
    <source>
        <dbReference type="PROSITE" id="PS50102"/>
    </source>
</evidence>
<keyword evidence="1 2" id="KW-0694">RNA-binding</keyword>
<evidence type="ECO:0000313" key="5">
    <source>
        <dbReference type="EMBL" id="RLO06158.1"/>
    </source>
</evidence>
<dbReference type="InterPro" id="IPR034228">
    <property type="entry name" value="Nop6_RRM"/>
</dbReference>
<feature type="region of interest" description="Disordered" evidence="3">
    <location>
        <begin position="200"/>
        <end position="332"/>
    </location>
</feature>
<protein>
    <recommendedName>
        <fullName evidence="4">RRM domain-containing protein</fullName>
    </recommendedName>
</protein>
<dbReference type="PANTHER" id="PTHR23236:SF11">
    <property type="entry name" value="EUKARYOTIC TRANSLATION INITIATION FACTOR 4H"/>
    <property type="match status" value="1"/>
</dbReference>
<dbReference type="PANTHER" id="PTHR23236">
    <property type="entry name" value="EUKARYOTIC TRANSLATION INITIATION FACTOR 4B/4H"/>
    <property type="match status" value="1"/>
</dbReference>
<feature type="compositionally biased region" description="Low complexity" evidence="3">
    <location>
        <begin position="290"/>
        <end position="304"/>
    </location>
</feature>
<sequence>MSIGPYRHLTLDDACGMKNRESLKRAQHVMAMLTDAAVSAGLAVSSASLALLRPSELQSVFAAPNFRIVFMELQDPARPRTFAWQDGSSRRSPEHWKVPNLNCRSIWLCWFMGVSDLGICPFRFLTSVDVTNWRCLAKYRHLPMADTEPKMNAKDRRKLRRAAEAPTTPAVVDVPVKKEEVVVAPVAKVKAEIVAPVKTQVKAESSAAPVKAKSQPAPSAPAPVVADVKSIKAKTETKQPPKPVEEDFIQLPSVASTTSSTTTPDESTAANSKARRLAARAAKRERTDDTTGTADDAVSTASTAKARRLEKRGASRSANDASTPTKKVAKRKLKDPNAKSIHLTLFLGQLPYDATEDMIRKHFHEAGDIKIRMLTDKTTKKFKGTAFIEVADSAALGAALSRHHSLINNRRINVELTANGGGTKSELRQTRIKDLRDKQKVKQVEKVQALLQKHVDDPACKLVQEDVDERMTDFLSWFDYDTAKLALDDFNRCVGDKVLNRRAFFMGILKRFRTTDGVEDERPPKRSDSKPQGGRGGGRGGFGGRGGGGFGGRGGRGGGGFGGRGGGGRGGGGFGGRGGRGGFGGRGDRDGSRPPFKRTRRD</sequence>
<dbReference type="PROSITE" id="PS50102">
    <property type="entry name" value="RRM"/>
    <property type="match status" value="1"/>
</dbReference>
<name>A0A9X8H9Z9_APHAT</name>
<feature type="compositionally biased region" description="Low complexity" evidence="3">
    <location>
        <begin position="205"/>
        <end position="228"/>
    </location>
</feature>
<reference evidence="5 6" key="1">
    <citation type="journal article" date="2018" name="J. Invertebr. Pathol.">
        <title>New genotyping method for the causative agent of crayfish plague (Aphanomyces astaci) based on whole genome data.</title>
        <authorList>
            <person name="Minardi D."/>
            <person name="Studholme D.J."/>
            <person name="van der Giezen M."/>
            <person name="Pretto T."/>
            <person name="Oidtmann B."/>
        </authorList>
    </citation>
    <scope>NUCLEOTIDE SEQUENCE [LARGE SCALE GENOMIC DNA]</scope>
    <source>
        <strain evidence="5 6">KB13</strain>
    </source>
</reference>
<feature type="compositionally biased region" description="Gly residues" evidence="3">
    <location>
        <begin position="533"/>
        <end position="585"/>
    </location>
</feature>
<dbReference type="InterPro" id="IPR000504">
    <property type="entry name" value="RRM_dom"/>
</dbReference>